<proteinExistence type="predicted"/>
<evidence type="ECO:0000313" key="2">
    <source>
        <dbReference type="Proteomes" id="UP000287563"/>
    </source>
</evidence>
<dbReference type="Proteomes" id="UP000287563">
    <property type="component" value="Unassembled WGS sequence"/>
</dbReference>
<dbReference type="EMBL" id="RJLM01000216">
    <property type="protein sequence ID" value="RWX52604.1"/>
    <property type="molecule type" value="Genomic_DNA"/>
</dbReference>
<feature type="non-terminal residue" evidence="1">
    <location>
        <position position="92"/>
    </location>
</feature>
<sequence>MGINVDASTRTSNNKDNLIGKILGMRPDLPAYNEDGTINTIDRYTENPLITQQNRNESYGKNLSASLFLEWEIIKNLKLRSTGTVTYAHTKS</sequence>
<reference evidence="1 2" key="1">
    <citation type="submission" date="2018-11" db="EMBL/GenBank/DDBJ databases">
        <title>Photobacterium sp. BEI247 sp. nov., a marine bacterium isolated from Yongle Blue Hole in the South China Sea.</title>
        <authorList>
            <person name="Wang X."/>
        </authorList>
    </citation>
    <scope>NUCLEOTIDE SEQUENCE [LARGE SCALE GENOMIC DNA]</scope>
    <source>
        <strain evidence="2">BEI247</strain>
    </source>
</reference>
<organism evidence="1 2">
    <name type="scientific">Photobacterium chitinilyticum</name>
    <dbReference type="NCBI Taxonomy" id="2485123"/>
    <lineage>
        <taxon>Bacteria</taxon>
        <taxon>Pseudomonadati</taxon>
        <taxon>Pseudomonadota</taxon>
        <taxon>Gammaproteobacteria</taxon>
        <taxon>Vibrionales</taxon>
        <taxon>Vibrionaceae</taxon>
        <taxon>Photobacterium</taxon>
    </lineage>
</organism>
<name>A0A444JHJ2_9GAMM</name>
<gene>
    <name evidence="1" type="ORF">EDI28_26820</name>
</gene>
<accession>A0A444JHJ2</accession>
<dbReference type="AlphaFoldDB" id="A0A444JHJ2"/>
<comment type="caution">
    <text evidence="1">The sequence shown here is derived from an EMBL/GenBank/DDBJ whole genome shotgun (WGS) entry which is preliminary data.</text>
</comment>
<protein>
    <submittedName>
        <fullName evidence="1">Uncharacterized protein</fullName>
    </submittedName>
</protein>
<keyword evidence="2" id="KW-1185">Reference proteome</keyword>
<evidence type="ECO:0000313" key="1">
    <source>
        <dbReference type="EMBL" id="RWX52604.1"/>
    </source>
</evidence>